<evidence type="ECO:0000256" key="11">
    <source>
        <dbReference type="PROSITE-ProRule" id="PRU00221"/>
    </source>
</evidence>
<feature type="domain" description="Protein kinase" evidence="13">
    <location>
        <begin position="26"/>
        <end position="309"/>
    </location>
</feature>
<dbReference type="InterPro" id="IPR021133">
    <property type="entry name" value="HEAT_type_2"/>
</dbReference>
<dbReference type="InterPro" id="IPR036322">
    <property type="entry name" value="WD40_repeat_dom_sf"/>
</dbReference>
<dbReference type="GO" id="GO:0016236">
    <property type="term" value="P:macroautophagy"/>
    <property type="evidence" value="ECO:0007669"/>
    <property type="project" value="InterPro"/>
</dbReference>
<dbReference type="PROSITE" id="PS50294">
    <property type="entry name" value="WD_REPEATS_REGION"/>
    <property type="match status" value="2"/>
</dbReference>
<feature type="repeat" description="WD" evidence="11">
    <location>
        <begin position="1002"/>
        <end position="1035"/>
    </location>
</feature>
<dbReference type="PANTHER" id="PTHR17583:SF0">
    <property type="entry name" value="PHOSPHOINOSITIDE 3-KINASE REGULATORY SUBUNIT 4"/>
    <property type="match status" value="1"/>
</dbReference>
<evidence type="ECO:0000259" key="13">
    <source>
        <dbReference type="PROSITE" id="PS50011"/>
    </source>
</evidence>
<evidence type="ECO:0000256" key="7">
    <source>
        <dbReference type="ARBA" id="ARBA00022741"/>
    </source>
</evidence>
<dbReference type="InterPro" id="IPR011009">
    <property type="entry name" value="Kinase-like_dom_sf"/>
</dbReference>
<dbReference type="PROSITE" id="PS50082">
    <property type="entry name" value="WD_REPEATS_2"/>
    <property type="match status" value="2"/>
</dbReference>
<dbReference type="CDD" id="cd13980">
    <property type="entry name" value="STKc_Vps15"/>
    <property type="match status" value="1"/>
</dbReference>
<feature type="repeat" description="WD" evidence="11">
    <location>
        <begin position="1340"/>
        <end position="1373"/>
    </location>
</feature>
<organism evidence="14 15">
    <name type="scientific">Littorina saxatilis</name>
    <dbReference type="NCBI Taxonomy" id="31220"/>
    <lineage>
        <taxon>Eukaryota</taxon>
        <taxon>Metazoa</taxon>
        <taxon>Spiralia</taxon>
        <taxon>Lophotrochozoa</taxon>
        <taxon>Mollusca</taxon>
        <taxon>Gastropoda</taxon>
        <taxon>Caenogastropoda</taxon>
        <taxon>Littorinimorpha</taxon>
        <taxon>Littorinoidea</taxon>
        <taxon>Littorinidae</taxon>
        <taxon>Littorina</taxon>
    </lineage>
</organism>
<name>A0AAN9AVD6_9CAEN</name>
<keyword evidence="3" id="KW-0723">Serine/threonine-protein kinase</keyword>
<feature type="repeat" description="HEAT" evidence="10">
    <location>
        <begin position="445"/>
        <end position="483"/>
    </location>
</feature>
<feature type="compositionally biased region" description="Basic and acidic residues" evidence="12">
    <location>
        <begin position="890"/>
        <end position="903"/>
    </location>
</feature>
<keyword evidence="7" id="KW-0547">Nucleotide-binding</keyword>
<keyword evidence="4 11" id="KW-0853">WD repeat</keyword>
<dbReference type="GO" id="GO:0034271">
    <property type="term" value="C:phosphatidylinositol 3-kinase complex, class III, type I"/>
    <property type="evidence" value="ECO:0007669"/>
    <property type="project" value="TreeGrafter"/>
</dbReference>
<dbReference type="PANTHER" id="PTHR17583">
    <property type="entry name" value="PHOSPHOINOSITIDE 3-KINASE REGULATORY SUBUNIT 4"/>
    <property type="match status" value="1"/>
</dbReference>
<evidence type="ECO:0000313" key="14">
    <source>
        <dbReference type="EMBL" id="KAK7093762.1"/>
    </source>
</evidence>
<dbReference type="GO" id="GO:0005770">
    <property type="term" value="C:late endosome"/>
    <property type="evidence" value="ECO:0007669"/>
    <property type="project" value="TreeGrafter"/>
</dbReference>
<dbReference type="InterPro" id="IPR015943">
    <property type="entry name" value="WD40/YVTN_repeat-like_dom_sf"/>
</dbReference>
<comment type="caution">
    <text evidence="14">The sequence shown here is derived from an EMBL/GenBank/DDBJ whole genome shotgun (WGS) entry which is preliminary data.</text>
</comment>
<protein>
    <recommendedName>
        <fullName evidence="2">non-specific serine/threonine protein kinase</fullName>
        <ecNumber evidence="2">2.7.11.1</ecNumber>
    </recommendedName>
</protein>
<dbReference type="GO" id="GO:0006623">
    <property type="term" value="P:protein targeting to vacuole"/>
    <property type="evidence" value="ECO:0007669"/>
    <property type="project" value="TreeGrafter"/>
</dbReference>
<proteinExistence type="predicted"/>
<dbReference type="PROSITE" id="PS50011">
    <property type="entry name" value="PROTEIN_KINASE_DOM"/>
    <property type="match status" value="1"/>
</dbReference>
<dbReference type="EMBL" id="JBAMIC010000019">
    <property type="protein sequence ID" value="KAK7093762.1"/>
    <property type="molecule type" value="Genomic_DNA"/>
</dbReference>
<sequence>MGNQLTGVAPSQILPVEHYLADNVEYEYESSLGSTRFFKVARAKCKEGLAVVKVFVIHDPSLPLERHRQRLEEIAVRLKTASNCLPFQKAVQLERSALLFRQYVKYSLYDRMSTRPFLNSIEKRWIAFQLLCALNQCHKLKVCHGDIKSENVMLTSWNWVLLTDFASFKPAILPEDNPSDFSYFFDTSRRRTCYIAPERFEKSSIINAEGDLNLTEDKRGELNPKMDIFSVGCVITELFTDGIPPFDLARLLAYRSGEYSPWKVIDSIQGHTHIKELVSHMLQKDPEHRLSAEEYLVKQRGKAFPDVFYTSLKTYEQTYVDTIFPPDDKILLLTRDFDQLMRNLQVKEDKPEANDILVLVISLVGSVCRNLHFAHHRELALDLLYRLAGFLTTDLMLNRVVPLILYFLNDTYADVRAKAVRTLATVLSPITEVPESEANIFSEYIFPALTNIVNDEESIVRVEYARNIAALAEAAFRVLESTHQLRLSEQERQLAEQDEENAVEEEEEEDDESVQEFTEQSYDSELQALQETIQHKVVTLLSDIDNTVKMTLIDNDIGRLCHFFGRQKASDVLLSHMITFLNDKQDWQLRASFFVAITSVASYVGWQSAQILKPLLQQGLSDTEEFVIQRTLSSLQKMVFFGFIHKSVLLEFVSDIAPLLAHPNDWIRQGSAGFISSVASIMDVADLHVKLLPKVTPFLRLPILQLKDQMILLNALGERLPRPVYDYILRSQQVDQIFEMLRSREVARSSRHRTIFAEEHESMNQLLRKLQHLGMTETHETKLLLMKDFMMKLHKARAGSVESGSGDGDDQRQTGVINIRNVGYVITRRHADLHKSKDAMSEANVVTKQQKKKQQKPDTASMNMNAEWRKMFGTDDSDHSSLESPVKGRQSVERTGENTDPKKSVAAPAMPQPQILGQTGSNSPLLQQALSMEPALPPTSRPSKTVTTRFAQCKWDLRNCVHYQRSRFEAEVMSRDLVEGIMWESRPPPDNWRPKGVLVAHLQEHKGAVNRLCVSPDHKFFASCSSDSTVRLWEVGRLEGKTAANRSQVVITDKSGPIKCLSFCGSSHILAASSDLGALNLYHVDSSGRYSTQPLDYDKENKGVVMDLAYFDTGAQSMLTFATVHGYIVGWDLRAKQPAWVLRHDTKMGVITALSVHQTQSWMAVGSSTGNHNVWDLRFMLSIAAPTIRHRAKKRVRRIVMHPQKQSWFASAMEWNNEVSMWNVESMMRQEMLWASKCPPFATNENSGHSVRGLYLAATDTHTFALTGGTDRCIRYWDLKCPAKSFIMSHGTDTPSSLVSYRSQLIDGCEVTQEIKTGQPLTPRDREDGSSRVSIHEAPPSGHLDAISDITLCQASQCLVVSSAYNGHIKVWK</sequence>
<dbReference type="InterPro" id="IPR011989">
    <property type="entry name" value="ARM-like"/>
</dbReference>
<gene>
    <name evidence="14" type="ORF">V1264_007456</name>
</gene>
<keyword evidence="15" id="KW-1185">Reference proteome</keyword>
<keyword evidence="9" id="KW-0067">ATP-binding</keyword>
<dbReference type="Pfam" id="PF00069">
    <property type="entry name" value="Pkinase"/>
    <property type="match status" value="1"/>
</dbReference>
<comment type="subcellular location">
    <subcellularLocation>
        <location evidence="1">Cytoplasmic vesicle</location>
        <location evidence="1">Autophagosome</location>
    </subcellularLocation>
</comment>
<dbReference type="SUPFAM" id="SSF56112">
    <property type="entry name" value="Protein kinase-like (PK-like)"/>
    <property type="match status" value="1"/>
</dbReference>
<evidence type="ECO:0000256" key="10">
    <source>
        <dbReference type="PROSITE-ProRule" id="PRU00103"/>
    </source>
</evidence>
<dbReference type="SUPFAM" id="SSF48371">
    <property type="entry name" value="ARM repeat"/>
    <property type="match status" value="1"/>
</dbReference>
<dbReference type="Gene3D" id="1.10.510.10">
    <property type="entry name" value="Transferase(Phosphotransferase) domain 1"/>
    <property type="match status" value="1"/>
</dbReference>
<evidence type="ECO:0000256" key="6">
    <source>
        <dbReference type="ARBA" id="ARBA00022737"/>
    </source>
</evidence>
<dbReference type="Gene3D" id="1.25.10.10">
    <property type="entry name" value="Leucine-rich Repeat Variant"/>
    <property type="match status" value="2"/>
</dbReference>
<evidence type="ECO:0000256" key="12">
    <source>
        <dbReference type="SAM" id="MobiDB-lite"/>
    </source>
</evidence>
<keyword evidence="8" id="KW-0418">Kinase</keyword>
<dbReference type="GO" id="GO:0005524">
    <property type="term" value="F:ATP binding"/>
    <property type="evidence" value="ECO:0007669"/>
    <property type="project" value="UniProtKB-KW"/>
</dbReference>
<dbReference type="SMART" id="SM00320">
    <property type="entry name" value="WD40"/>
    <property type="match status" value="5"/>
</dbReference>
<reference evidence="14 15" key="1">
    <citation type="submission" date="2024-02" db="EMBL/GenBank/DDBJ databases">
        <title>Chromosome-scale genome assembly of the rough periwinkle Littorina saxatilis.</title>
        <authorList>
            <person name="De Jode A."/>
            <person name="Faria R."/>
            <person name="Formenti G."/>
            <person name="Sims Y."/>
            <person name="Smith T.P."/>
            <person name="Tracey A."/>
            <person name="Wood J.M.D."/>
            <person name="Zagrodzka Z.B."/>
            <person name="Johannesson K."/>
            <person name="Butlin R.K."/>
            <person name="Leder E.H."/>
        </authorList>
    </citation>
    <scope>NUCLEOTIDE SEQUENCE [LARGE SCALE GENOMIC DNA]</scope>
    <source>
        <strain evidence="14">Snail1</strain>
        <tissue evidence="14">Muscle</tissue>
    </source>
</reference>
<feature type="compositionally biased region" description="Acidic residues" evidence="12">
    <location>
        <begin position="496"/>
        <end position="514"/>
    </location>
</feature>
<keyword evidence="6" id="KW-0677">Repeat</keyword>
<feature type="region of interest" description="Disordered" evidence="12">
    <location>
        <begin position="1317"/>
        <end position="1340"/>
    </location>
</feature>
<evidence type="ECO:0000256" key="3">
    <source>
        <dbReference type="ARBA" id="ARBA00022527"/>
    </source>
</evidence>
<dbReference type="InterPro" id="IPR001680">
    <property type="entry name" value="WD40_rpt"/>
</dbReference>
<evidence type="ECO:0000256" key="5">
    <source>
        <dbReference type="ARBA" id="ARBA00022679"/>
    </source>
</evidence>
<dbReference type="InterPro" id="IPR016024">
    <property type="entry name" value="ARM-type_fold"/>
</dbReference>
<feature type="region of interest" description="Disordered" evidence="12">
    <location>
        <begin position="491"/>
        <end position="518"/>
    </location>
</feature>
<dbReference type="EC" id="2.7.11.1" evidence="2"/>
<evidence type="ECO:0000256" key="9">
    <source>
        <dbReference type="ARBA" id="ARBA00022840"/>
    </source>
</evidence>
<dbReference type="Gene3D" id="2.130.10.10">
    <property type="entry name" value="YVTN repeat-like/Quinoprotein amine dehydrogenase"/>
    <property type="match status" value="2"/>
</dbReference>
<evidence type="ECO:0000256" key="1">
    <source>
        <dbReference type="ARBA" id="ARBA00004419"/>
    </source>
</evidence>
<dbReference type="GO" id="GO:0004674">
    <property type="term" value="F:protein serine/threonine kinase activity"/>
    <property type="evidence" value="ECO:0007669"/>
    <property type="project" value="UniProtKB-KW"/>
</dbReference>
<dbReference type="PROSITE" id="PS50077">
    <property type="entry name" value="HEAT_REPEAT"/>
    <property type="match status" value="1"/>
</dbReference>
<dbReference type="InterPro" id="IPR055231">
    <property type="entry name" value="2AA_helical"/>
</dbReference>
<dbReference type="FunFam" id="1.10.510.10:FF:000497">
    <property type="entry name" value="Phosphoinositide 3-kinase regulatory subunit"/>
    <property type="match status" value="1"/>
</dbReference>
<dbReference type="Proteomes" id="UP001374579">
    <property type="component" value="Unassembled WGS sequence"/>
</dbReference>
<feature type="compositionally biased region" description="Basic and acidic residues" evidence="12">
    <location>
        <begin position="867"/>
        <end position="881"/>
    </location>
</feature>
<accession>A0AAN9AVD6</accession>
<dbReference type="Pfam" id="PF22956">
    <property type="entry name" value="VPS15-like_hel"/>
    <property type="match status" value="1"/>
</dbReference>
<dbReference type="GO" id="GO:0045324">
    <property type="term" value="P:late endosome to vacuole transport"/>
    <property type="evidence" value="ECO:0007669"/>
    <property type="project" value="InterPro"/>
</dbReference>
<dbReference type="InterPro" id="IPR045162">
    <property type="entry name" value="Vps15-like"/>
</dbReference>
<dbReference type="SUPFAM" id="SSF50978">
    <property type="entry name" value="WD40 repeat-like"/>
    <property type="match status" value="1"/>
</dbReference>
<evidence type="ECO:0000256" key="8">
    <source>
        <dbReference type="ARBA" id="ARBA00022777"/>
    </source>
</evidence>
<dbReference type="GO" id="GO:0071561">
    <property type="term" value="C:nucleus-vacuole junction"/>
    <property type="evidence" value="ECO:0007669"/>
    <property type="project" value="TreeGrafter"/>
</dbReference>
<dbReference type="PROSITE" id="PS00108">
    <property type="entry name" value="PROTEIN_KINASE_ST"/>
    <property type="match status" value="1"/>
</dbReference>
<evidence type="ECO:0000313" key="15">
    <source>
        <dbReference type="Proteomes" id="UP001374579"/>
    </source>
</evidence>
<dbReference type="GO" id="GO:0034272">
    <property type="term" value="C:phosphatidylinositol 3-kinase complex, class III, type II"/>
    <property type="evidence" value="ECO:0007669"/>
    <property type="project" value="TreeGrafter"/>
</dbReference>
<dbReference type="GO" id="GO:0005776">
    <property type="term" value="C:autophagosome"/>
    <property type="evidence" value="ECO:0007669"/>
    <property type="project" value="UniProtKB-SubCell"/>
</dbReference>
<evidence type="ECO:0000256" key="2">
    <source>
        <dbReference type="ARBA" id="ARBA00012513"/>
    </source>
</evidence>
<dbReference type="SMART" id="SM00220">
    <property type="entry name" value="S_TKc"/>
    <property type="match status" value="1"/>
</dbReference>
<evidence type="ECO:0000256" key="4">
    <source>
        <dbReference type="ARBA" id="ARBA00022574"/>
    </source>
</evidence>
<feature type="region of interest" description="Disordered" evidence="12">
    <location>
        <begin position="833"/>
        <end position="922"/>
    </location>
</feature>
<keyword evidence="5" id="KW-0808">Transferase</keyword>
<dbReference type="InterPro" id="IPR000719">
    <property type="entry name" value="Prot_kinase_dom"/>
</dbReference>
<dbReference type="InterPro" id="IPR008271">
    <property type="entry name" value="Ser/Thr_kinase_AS"/>
</dbReference>
<dbReference type="Pfam" id="PF00400">
    <property type="entry name" value="WD40"/>
    <property type="match status" value="2"/>
</dbReference>